<dbReference type="Gene3D" id="3.40.50.300">
    <property type="entry name" value="P-loop containing nucleotide triphosphate hydrolases"/>
    <property type="match status" value="1"/>
</dbReference>
<feature type="region of interest" description="Disordered" evidence="1">
    <location>
        <begin position="82"/>
        <end position="128"/>
    </location>
</feature>
<accession>A0ABP9B2S2</accession>
<dbReference type="Proteomes" id="UP001501147">
    <property type="component" value="Unassembled WGS sequence"/>
</dbReference>
<comment type="caution">
    <text evidence="2">The sequence shown here is derived from an EMBL/GenBank/DDBJ whole genome shotgun (WGS) entry which is preliminary data.</text>
</comment>
<dbReference type="SUPFAM" id="SSF52540">
    <property type="entry name" value="P-loop containing nucleoside triphosphate hydrolases"/>
    <property type="match status" value="1"/>
</dbReference>
<organism evidence="2 3">
    <name type="scientific">Streptomyces sanyensis</name>
    <dbReference type="NCBI Taxonomy" id="568869"/>
    <lineage>
        <taxon>Bacteria</taxon>
        <taxon>Bacillati</taxon>
        <taxon>Actinomycetota</taxon>
        <taxon>Actinomycetes</taxon>
        <taxon>Kitasatosporales</taxon>
        <taxon>Streptomycetaceae</taxon>
        <taxon>Streptomyces</taxon>
    </lineage>
</organism>
<protein>
    <recommendedName>
        <fullName evidence="4">Uridine kinase</fullName>
    </recommendedName>
</protein>
<evidence type="ECO:0000313" key="3">
    <source>
        <dbReference type="Proteomes" id="UP001501147"/>
    </source>
</evidence>
<feature type="compositionally biased region" description="Low complexity" evidence="1">
    <location>
        <begin position="38"/>
        <end position="63"/>
    </location>
</feature>
<evidence type="ECO:0008006" key="4">
    <source>
        <dbReference type="Google" id="ProtNLM"/>
    </source>
</evidence>
<feature type="region of interest" description="Disordered" evidence="1">
    <location>
        <begin position="1"/>
        <end position="63"/>
    </location>
</feature>
<name>A0ABP9B2S2_9ACTN</name>
<proteinExistence type="predicted"/>
<reference evidence="3" key="1">
    <citation type="journal article" date="2019" name="Int. J. Syst. Evol. Microbiol.">
        <title>The Global Catalogue of Microorganisms (GCM) 10K type strain sequencing project: providing services to taxonomists for standard genome sequencing and annotation.</title>
        <authorList>
            <consortium name="The Broad Institute Genomics Platform"/>
            <consortium name="The Broad Institute Genome Sequencing Center for Infectious Disease"/>
            <person name="Wu L."/>
            <person name="Ma J."/>
        </authorList>
    </citation>
    <scope>NUCLEOTIDE SEQUENCE [LARGE SCALE GENOMIC DNA]</scope>
    <source>
        <strain evidence="3">JCM 18324</strain>
    </source>
</reference>
<dbReference type="InterPro" id="IPR027417">
    <property type="entry name" value="P-loop_NTPase"/>
</dbReference>
<evidence type="ECO:0000313" key="2">
    <source>
        <dbReference type="EMBL" id="GAA4789832.1"/>
    </source>
</evidence>
<keyword evidence="3" id="KW-1185">Reference proteome</keyword>
<dbReference type="EMBL" id="BAABJV010000015">
    <property type="protein sequence ID" value="GAA4789832.1"/>
    <property type="molecule type" value="Genomic_DNA"/>
</dbReference>
<gene>
    <name evidence="2" type="ORF">GCM10023329_46730</name>
</gene>
<evidence type="ECO:0000256" key="1">
    <source>
        <dbReference type="SAM" id="MobiDB-lite"/>
    </source>
</evidence>
<sequence length="345" mass="36404">MTRPGRSEGSTRVPSVLPPRQSVYVDQKRLSTAGGSPAGARTGPPAEARGAAAAAAAARAAPRTVLREAALAMKDPQVGCAVPGRAAGGAPGPPRGRTAPASRDAPGPLSPPGRARQSTAGCDAAGRLPRSSVPGAALQWRAMDPLRPLAERLHALAPSCGRSRLVAVDGHAGSGKSTFAGRLAAAAEGPVPVLHLDDLATHEELFDWTGRMLEEVVEPLAQGRAARFHPYDWNLRRFLAPRVLPAAPLVLVEGVGAGRRALRPHLAALLWMDRPAQRSWARGRGRDGPELAAFWDGWMRAESAHFAADPSRPFADLLVQECPEGYLWRKPPEGAPSQGPECHRE</sequence>